<sequence length="363" mass="41334">MRIDFVISNLGSDGAQRVVATLANYFSEKGHKIRIITFREGDRYQLNPSVERVRLHDTLMIFDSNLVRAAWHLSDFYRKKSNRPDIISSHIHTMGLVTIPISRLYGIKLVVSEHNNFQATKVSLKKRILWDFLYRFPDTVTILTSFDKAFFEKRNKNVIVMPNPLSFEPSLGLEDRSDKTIVVAGNLDRFHHKGFDNLMYIVAGVVKKHADWQFKIVGDGAKGLSILRAKAEELGVAEAIEFAGYRSDIKEILQTSEIFMLCSRYEGLPMVLMEAASQGIACIAYDCISGPSEIIQDGRSGLLVNNQDVDDMVRKTNILIENRTLRKELGQNATKDVEKFSIDKIGQKWQDIFNRLVPNSFQN</sequence>
<reference evidence="3 4" key="1">
    <citation type="submission" date="2017-01" db="EMBL/GenBank/DDBJ databases">
        <authorList>
            <person name="Varghese N."/>
            <person name="Submissions S."/>
        </authorList>
    </citation>
    <scope>NUCLEOTIDE SEQUENCE [LARGE SCALE GENOMIC DNA]</scope>
    <source>
        <strain evidence="3 4">DSM 2061</strain>
    </source>
</reference>
<accession>A0ABY1KM62</accession>
<dbReference type="PANTHER" id="PTHR12526:SF630">
    <property type="entry name" value="GLYCOSYLTRANSFERASE"/>
    <property type="match status" value="1"/>
</dbReference>
<dbReference type="Pfam" id="PF00534">
    <property type="entry name" value="Glycos_transf_1"/>
    <property type="match status" value="1"/>
</dbReference>
<dbReference type="EMBL" id="FTOB01000001">
    <property type="protein sequence ID" value="SIS37071.1"/>
    <property type="molecule type" value="Genomic_DNA"/>
</dbReference>
<dbReference type="InterPro" id="IPR001296">
    <property type="entry name" value="Glyco_trans_1"/>
</dbReference>
<name>A0ABY1KM62_9FLAO</name>
<gene>
    <name evidence="3" type="ORF">SAMN05421766_10130</name>
</gene>
<evidence type="ECO:0000259" key="2">
    <source>
        <dbReference type="Pfam" id="PF13439"/>
    </source>
</evidence>
<dbReference type="Gene3D" id="3.40.50.2000">
    <property type="entry name" value="Glycogen Phosphorylase B"/>
    <property type="match status" value="2"/>
</dbReference>
<organism evidence="3 4">
    <name type="scientific">Zobellia uliginosa</name>
    <dbReference type="NCBI Taxonomy" id="143224"/>
    <lineage>
        <taxon>Bacteria</taxon>
        <taxon>Pseudomonadati</taxon>
        <taxon>Bacteroidota</taxon>
        <taxon>Flavobacteriia</taxon>
        <taxon>Flavobacteriales</taxon>
        <taxon>Flavobacteriaceae</taxon>
        <taxon>Zobellia</taxon>
    </lineage>
</organism>
<evidence type="ECO:0000259" key="1">
    <source>
        <dbReference type="Pfam" id="PF00534"/>
    </source>
</evidence>
<feature type="domain" description="Glycosyl transferase family 1" evidence="1">
    <location>
        <begin position="177"/>
        <end position="335"/>
    </location>
</feature>
<dbReference type="PANTHER" id="PTHR12526">
    <property type="entry name" value="GLYCOSYLTRANSFERASE"/>
    <property type="match status" value="1"/>
</dbReference>
<dbReference type="SUPFAM" id="SSF53756">
    <property type="entry name" value="UDP-Glycosyltransferase/glycogen phosphorylase"/>
    <property type="match status" value="1"/>
</dbReference>
<dbReference type="RefSeq" id="WP_076452960.1">
    <property type="nucleotide sequence ID" value="NZ_FTOB01000001.1"/>
</dbReference>
<protein>
    <submittedName>
        <fullName evidence="3">Glycosyltransferase involved in cell wall bisynthesis</fullName>
    </submittedName>
</protein>
<dbReference type="Proteomes" id="UP000185728">
    <property type="component" value="Unassembled WGS sequence"/>
</dbReference>
<evidence type="ECO:0000313" key="4">
    <source>
        <dbReference type="Proteomes" id="UP000185728"/>
    </source>
</evidence>
<proteinExistence type="predicted"/>
<keyword evidence="4" id="KW-1185">Reference proteome</keyword>
<dbReference type="InterPro" id="IPR028098">
    <property type="entry name" value="Glyco_trans_4-like_N"/>
</dbReference>
<dbReference type="CDD" id="cd03820">
    <property type="entry name" value="GT4_AmsD-like"/>
    <property type="match status" value="1"/>
</dbReference>
<evidence type="ECO:0000313" key="3">
    <source>
        <dbReference type="EMBL" id="SIS37071.1"/>
    </source>
</evidence>
<comment type="caution">
    <text evidence="3">The sequence shown here is derived from an EMBL/GenBank/DDBJ whole genome shotgun (WGS) entry which is preliminary data.</text>
</comment>
<feature type="domain" description="Glycosyltransferase subfamily 4-like N-terminal" evidence="2">
    <location>
        <begin position="13"/>
        <end position="164"/>
    </location>
</feature>
<dbReference type="Pfam" id="PF13439">
    <property type="entry name" value="Glyco_transf_4"/>
    <property type="match status" value="1"/>
</dbReference>